<proteinExistence type="predicted"/>
<feature type="chain" id="PRO_5034722844" evidence="1">
    <location>
        <begin position="20"/>
        <end position="105"/>
    </location>
</feature>
<dbReference type="AlphaFoldDB" id="A0A8H3RVZ5"/>
<name>A0A8H3RVZ5_9EURO</name>
<gene>
    <name evidence="2" type="ORF">IFM46972_06005</name>
</gene>
<comment type="caution">
    <text evidence="2">The sequence shown here is derived from an EMBL/GenBank/DDBJ whole genome shotgun (WGS) entry which is preliminary data.</text>
</comment>
<accession>A0A8H3RVZ5</accession>
<evidence type="ECO:0000313" key="3">
    <source>
        <dbReference type="Proteomes" id="UP000465221"/>
    </source>
</evidence>
<keyword evidence="1" id="KW-0732">Signal</keyword>
<protein>
    <submittedName>
        <fullName evidence="2">Uncharacterized protein</fullName>
    </submittedName>
</protein>
<dbReference type="EMBL" id="BLKC01000039">
    <property type="protein sequence ID" value="GFF39816.1"/>
    <property type="molecule type" value="Genomic_DNA"/>
</dbReference>
<evidence type="ECO:0000313" key="2">
    <source>
        <dbReference type="EMBL" id="GFF39816.1"/>
    </source>
</evidence>
<sequence length="105" mass="11442">MKVSISLVVATLAARSVFADLHYTGICVDNPAKGVTVYNKQATEKACAAYKNRNTGDAQWDKCPDCTLKSDHDILFYCQTAGQHIGGDELEYYCKQNGASSSVAW</sequence>
<reference evidence="2 3" key="1">
    <citation type="submission" date="2020-01" db="EMBL/GenBank/DDBJ databases">
        <title>Draft genome sequence of Aspergillus udagawae IFM 46972.</title>
        <authorList>
            <person name="Takahashi H."/>
            <person name="Yaguchi T."/>
        </authorList>
    </citation>
    <scope>NUCLEOTIDE SEQUENCE [LARGE SCALE GENOMIC DNA]</scope>
    <source>
        <strain evidence="2 3">IFM 46972</strain>
    </source>
</reference>
<dbReference type="Proteomes" id="UP000465221">
    <property type="component" value="Unassembled WGS sequence"/>
</dbReference>
<organism evidence="2 3">
    <name type="scientific">Aspergillus udagawae</name>
    <dbReference type="NCBI Taxonomy" id="91492"/>
    <lineage>
        <taxon>Eukaryota</taxon>
        <taxon>Fungi</taxon>
        <taxon>Dikarya</taxon>
        <taxon>Ascomycota</taxon>
        <taxon>Pezizomycotina</taxon>
        <taxon>Eurotiomycetes</taxon>
        <taxon>Eurotiomycetidae</taxon>
        <taxon>Eurotiales</taxon>
        <taxon>Aspergillaceae</taxon>
        <taxon>Aspergillus</taxon>
        <taxon>Aspergillus subgen. Fumigati</taxon>
    </lineage>
</organism>
<evidence type="ECO:0000256" key="1">
    <source>
        <dbReference type="SAM" id="SignalP"/>
    </source>
</evidence>
<feature type="signal peptide" evidence="1">
    <location>
        <begin position="1"/>
        <end position="19"/>
    </location>
</feature>